<dbReference type="PRINTS" id="PR00455">
    <property type="entry name" value="HTHTETR"/>
</dbReference>
<dbReference type="InterPro" id="IPR009057">
    <property type="entry name" value="Homeodomain-like_sf"/>
</dbReference>
<feature type="DNA-binding region" description="H-T-H motif" evidence="2">
    <location>
        <begin position="28"/>
        <end position="47"/>
    </location>
</feature>
<dbReference type="EMBL" id="FQZG01000021">
    <property type="protein sequence ID" value="SHI95765.1"/>
    <property type="molecule type" value="Genomic_DNA"/>
</dbReference>
<reference evidence="4 5" key="1">
    <citation type="submission" date="2016-11" db="EMBL/GenBank/DDBJ databases">
        <authorList>
            <person name="Jaros S."/>
            <person name="Januszkiewicz K."/>
            <person name="Wedrychowicz H."/>
        </authorList>
    </citation>
    <scope>NUCLEOTIDE SEQUENCE [LARGE SCALE GENOMIC DNA]</scope>
    <source>
        <strain evidence="4 5">DSM 12906</strain>
    </source>
</reference>
<dbReference type="Pfam" id="PF00440">
    <property type="entry name" value="TetR_N"/>
    <property type="match status" value="1"/>
</dbReference>
<evidence type="ECO:0000313" key="4">
    <source>
        <dbReference type="EMBL" id="SHI95765.1"/>
    </source>
</evidence>
<evidence type="ECO:0000256" key="2">
    <source>
        <dbReference type="PROSITE-ProRule" id="PRU00335"/>
    </source>
</evidence>
<dbReference type="Pfam" id="PF17933">
    <property type="entry name" value="TetR_C_25"/>
    <property type="match status" value="1"/>
</dbReference>
<gene>
    <name evidence="4" type="ORF">SAMN02745244_01413</name>
</gene>
<dbReference type="Proteomes" id="UP000184512">
    <property type="component" value="Unassembled WGS sequence"/>
</dbReference>
<dbReference type="SUPFAM" id="SSF46689">
    <property type="entry name" value="Homeodomain-like"/>
    <property type="match status" value="1"/>
</dbReference>
<evidence type="ECO:0000256" key="1">
    <source>
        <dbReference type="ARBA" id="ARBA00023125"/>
    </source>
</evidence>
<proteinExistence type="predicted"/>
<protein>
    <submittedName>
        <fullName evidence="4">Transcriptional regulator, TetR family</fullName>
    </submittedName>
</protein>
<keyword evidence="5" id="KW-1185">Reference proteome</keyword>
<dbReference type="RefSeq" id="WP_073186838.1">
    <property type="nucleotide sequence ID" value="NZ_FQZG01000021.1"/>
</dbReference>
<dbReference type="InterPro" id="IPR001647">
    <property type="entry name" value="HTH_TetR"/>
</dbReference>
<dbReference type="InterPro" id="IPR041484">
    <property type="entry name" value="TetR_C_25"/>
</dbReference>
<sequence length="211" mass="22780">MTDDRTTPARLRDAAIALVAEGGTKALTARAVAERAGLSQGLIRHHFGSMAGLLGACDEHVAAEVRAGKSEAIIQSPGFDPLASLKVEGREWIVGYLAARLTEDSEGIDDLVDALIGDAEEYLRAGVEAGMLAPTRDERLRAAILTIFSLGSVAMHRHLTRHLGVDLRSPDFASQPGYADYVRIQFEAFESLFTPAVVEQYRGLFASLEEE</sequence>
<dbReference type="AlphaFoldDB" id="A0A1M6FDN9"/>
<name>A0A1M6FDN9_9ACTN</name>
<dbReference type="Gene3D" id="1.10.357.10">
    <property type="entry name" value="Tetracycline Repressor, domain 2"/>
    <property type="match status" value="1"/>
</dbReference>
<evidence type="ECO:0000313" key="5">
    <source>
        <dbReference type="Proteomes" id="UP000184512"/>
    </source>
</evidence>
<evidence type="ECO:0000259" key="3">
    <source>
        <dbReference type="PROSITE" id="PS50977"/>
    </source>
</evidence>
<dbReference type="GO" id="GO:0003677">
    <property type="term" value="F:DNA binding"/>
    <property type="evidence" value="ECO:0007669"/>
    <property type="project" value="UniProtKB-UniRule"/>
</dbReference>
<feature type="domain" description="HTH tetR-type" evidence="3">
    <location>
        <begin position="5"/>
        <end position="65"/>
    </location>
</feature>
<keyword evidence="1 2" id="KW-0238">DNA-binding</keyword>
<dbReference type="STRING" id="1123357.SAMN02745244_01413"/>
<accession>A0A1M6FDN9</accession>
<dbReference type="OrthoDB" id="3403733at2"/>
<dbReference type="PROSITE" id="PS50977">
    <property type="entry name" value="HTH_TETR_2"/>
    <property type="match status" value="1"/>
</dbReference>
<organism evidence="4 5">
    <name type="scientific">Tessaracoccus bendigoensis DSM 12906</name>
    <dbReference type="NCBI Taxonomy" id="1123357"/>
    <lineage>
        <taxon>Bacteria</taxon>
        <taxon>Bacillati</taxon>
        <taxon>Actinomycetota</taxon>
        <taxon>Actinomycetes</taxon>
        <taxon>Propionibacteriales</taxon>
        <taxon>Propionibacteriaceae</taxon>
        <taxon>Tessaracoccus</taxon>
    </lineage>
</organism>